<accession>D9QQE1</accession>
<evidence type="ECO:0000313" key="3">
    <source>
        <dbReference type="EMBL" id="ADL12732.1"/>
    </source>
</evidence>
<name>D9QQE1_ACEAZ</name>
<dbReference type="GO" id="GO:0015871">
    <property type="term" value="P:choline transport"/>
    <property type="evidence" value="ECO:0007669"/>
    <property type="project" value="InterPro"/>
</dbReference>
<keyword evidence="1" id="KW-0732">Signal</keyword>
<dbReference type="CDD" id="cd13640">
    <property type="entry name" value="PBP2_ChoX"/>
    <property type="match status" value="1"/>
</dbReference>
<keyword evidence="4" id="KW-1185">Reference proteome</keyword>
<feature type="chain" id="PRO_5003127164" evidence="1">
    <location>
        <begin position="20"/>
        <end position="309"/>
    </location>
</feature>
<feature type="domain" description="ABC-type glycine betaine transport system substrate-binding" evidence="2">
    <location>
        <begin position="30"/>
        <end position="279"/>
    </location>
</feature>
<dbReference type="InterPro" id="IPR017783">
    <property type="entry name" value="ABC_choline_sub-bd"/>
</dbReference>
<dbReference type="Gene3D" id="3.40.190.100">
    <property type="entry name" value="Glycine betaine-binding periplasmic protein, domain 2"/>
    <property type="match status" value="1"/>
</dbReference>
<evidence type="ECO:0000256" key="1">
    <source>
        <dbReference type="SAM" id="SignalP"/>
    </source>
</evidence>
<dbReference type="EMBL" id="CP002105">
    <property type="protein sequence ID" value="ADL12732.1"/>
    <property type="molecule type" value="Genomic_DNA"/>
</dbReference>
<dbReference type="SUPFAM" id="SSF53850">
    <property type="entry name" value="Periplasmic binding protein-like II"/>
    <property type="match status" value="1"/>
</dbReference>
<dbReference type="OrthoDB" id="9787902at2"/>
<sequence>MKKLVVNLIILMMLVTIFAAPVAASNPEEPIVFGEADWPGIWGKDAVVEHILENIGYEVEIKTVKNVIIYNRMVDKEIDVFLGSWMPSDKPTRDELKGQFKIVKTNLDEGLYTLGVPKYVWEAGVRSFTDLDKYAEKFDHKIYAGPIGWKFTKAMKKAIKNDIYGLGDWKLVNSSQTAMIANMKRAVKKGDWIATLAWKPHWMNYVMDIKYLKDPKNIWVNAESWVDTITRVGFKQDRPQVHKFLTQFKTTTDMSNEWIYYIGYKDQEPERVAQRWVKNNLDVVKDWLKGVKAKNGKQAFEVLKNKVNN</sequence>
<protein>
    <submittedName>
        <fullName evidence="3">Substrate-binding region of ABC-type glycine betaine transport system</fullName>
    </submittedName>
</protein>
<dbReference type="GO" id="GO:0022857">
    <property type="term" value="F:transmembrane transporter activity"/>
    <property type="evidence" value="ECO:0007669"/>
    <property type="project" value="InterPro"/>
</dbReference>
<dbReference type="STRING" id="574087.Acear_1213"/>
<dbReference type="HOGENOM" id="CLU_008673_1_1_9"/>
<dbReference type="AlphaFoldDB" id="D9QQE1"/>
<dbReference type="GO" id="GO:0033265">
    <property type="term" value="F:choline binding"/>
    <property type="evidence" value="ECO:0007669"/>
    <property type="project" value="InterPro"/>
</dbReference>
<reference evidence="3 4" key="1">
    <citation type="journal article" date="2010" name="Stand. Genomic Sci.">
        <title>Complete genome sequence of Acetohalobium arabaticum type strain (Z-7288).</title>
        <authorList>
            <person name="Sikorski J."/>
            <person name="Lapidus A."/>
            <person name="Chertkov O."/>
            <person name="Lucas S."/>
            <person name="Copeland A."/>
            <person name="Glavina Del Rio T."/>
            <person name="Nolan M."/>
            <person name="Tice H."/>
            <person name="Cheng J.F."/>
            <person name="Han C."/>
            <person name="Brambilla E."/>
            <person name="Pitluck S."/>
            <person name="Liolios K."/>
            <person name="Ivanova N."/>
            <person name="Mavromatis K."/>
            <person name="Mikhailova N."/>
            <person name="Pati A."/>
            <person name="Bruce D."/>
            <person name="Detter C."/>
            <person name="Tapia R."/>
            <person name="Goodwin L."/>
            <person name="Chen A."/>
            <person name="Palaniappan K."/>
            <person name="Land M."/>
            <person name="Hauser L."/>
            <person name="Chang Y.J."/>
            <person name="Jeffries C.D."/>
            <person name="Rohde M."/>
            <person name="Goker M."/>
            <person name="Spring S."/>
            <person name="Woyke T."/>
            <person name="Bristow J."/>
            <person name="Eisen J.A."/>
            <person name="Markowitz V."/>
            <person name="Hugenholtz P."/>
            <person name="Kyrpides N.C."/>
            <person name="Klenk H.P."/>
        </authorList>
    </citation>
    <scope>NUCLEOTIDE SEQUENCE [LARGE SCALE GENOMIC DNA]</scope>
    <source>
        <strain evidence="4">ATCC 49924 / DSM 5501 / Z-7288</strain>
    </source>
</reference>
<dbReference type="Pfam" id="PF04069">
    <property type="entry name" value="OpuAC"/>
    <property type="match status" value="1"/>
</dbReference>
<gene>
    <name evidence="3" type="ordered locus">Acear_1213</name>
</gene>
<proteinExistence type="predicted"/>
<dbReference type="RefSeq" id="WP_013278178.1">
    <property type="nucleotide sequence ID" value="NC_014378.1"/>
</dbReference>
<dbReference type="eggNOG" id="COG2113">
    <property type="taxonomic scope" value="Bacteria"/>
</dbReference>
<dbReference type="Gene3D" id="3.40.190.10">
    <property type="entry name" value="Periplasmic binding protein-like II"/>
    <property type="match status" value="1"/>
</dbReference>
<dbReference type="GO" id="GO:0042597">
    <property type="term" value="C:periplasmic space"/>
    <property type="evidence" value="ECO:0007669"/>
    <property type="project" value="InterPro"/>
</dbReference>
<feature type="signal peptide" evidence="1">
    <location>
        <begin position="1"/>
        <end position="19"/>
    </location>
</feature>
<dbReference type="KEGG" id="aar:Acear_1213"/>
<dbReference type="Proteomes" id="UP000001661">
    <property type="component" value="Chromosome"/>
</dbReference>
<organism evidence="3 4">
    <name type="scientific">Acetohalobium arabaticum (strain ATCC 49924 / DSM 5501 / Z-7288)</name>
    <dbReference type="NCBI Taxonomy" id="574087"/>
    <lineage>
        <taxon>Bacteria</taxon>
        <taxon>Bacillati</taxon>
        <taxon>Bacillota</taxon>
        <taxon>Clostridia</taxon>
        <taxon>Halanaerobiales</taxon>
        <taxon>Halobacteroidaceae</taxon>
        <taxon>Acetohalobium</taxon>
    </lineage>
</organism>
<evidence type="ECO:0000313" key="4">
    <source>
        <dbReference type="Proteomes" id="UP000001661"/>
    </source>
</evidence>
<dbReference type="InterPro" id="IPR007210">
    <property type="entry name" value="ABC_Gly_betaine_transp_sub-bd"/>
</dbReference>
<evidence type="ECO:0000259" key="2">
    <source>
        <dbReference type="Pfam" id="PF04069"/>
    </source>
</evidence>
<dbReference type="GO" id="GO:0043190">
    <property type="term" value="C:ATP-binding cassette (ABC) transporter complex"/>
    <property type="evidence" value="ECO:0007669"/>
    <property type="project" value="InterPro"/>
</dbReference>